<comment type="caution">
    <text evidence="14">The sequence shown here is derived from an EMBL/GenBank/DDBJ whole genome shotgun (WGS) entry which is preliminary data.</text>
</comment>
<dbReference type="GO" id="GO:0016651">
    <property type="term" value="F:oxidoreductase activity, acting on NAD(P)H"/>
    <property type="evidence" value="ECO:0007669"/>
    <property type="project" value="InterPro"/>
</dbReference>
<dbReference type="Pfam" id="PF12838">
    <property type="entry name" value="Fer4_7"/>
    <property type="match status" value="1"/>
</dbReference>
<dbReference type="GO" id="GO:0051539">
    <property type="term" value="F:4 iron, 4 sulfur cluster binding"/>
    <property type="evidence" value="ECO:0007669"/>
    <property type="project" value="UniProtKB-KW"/>
</dbReference>
<sequence>MTAPPPRSRGVIALLEANCTVCMLCARECPDWCIHITSHTETDDSGGGRPRQRNVLDRFAIDYGQCLYCGICIEVCPFDALHWAPEFGYPGTGSPSGNGAVAELVHERGRLGEWVDDVPPPPPLDPAAEPAPELGGGARPGRPPGRGAGTSRRPGAFPDGERRAGG</sequence>
<dbReference type="Gene3D" id="3.30.70.3270">
    <property type="match status" value="1"/>
</dbReference>
<evidence type="ECO:0000256" key="1">
    <source>
        <dbReference type="ARBA" id="ARBA00022475"/>
    </source>
</evidence>
<evidence type="ECO:0000256" key="5">
    <source>
        <dbReference type="ARBA" id="ARBA00022737"/>
    </source>
</evidence>
<feature type="domain" description="4Fe-4S ferredoxin-type" evidence="13">
    <location>
        <begin position="10"/>
        <end position="39"/>
    </location>
</feature>
<keyword evidence="1" id="KW-1003">Cell membrane</keyword>
<dbReference type="PROSITE" id="PS51379">
    <property type="entry name" value="4FE4S_FER_2"/>
    <property type="match status" value="2"/>
</dbReference>
<keyword evidence="8" id="KW-0411">Iron-sulfur</keyword>
<evidence type="ECO:0000256" key="8">
    <source>
        <dbReference type="ARBA" id="ARBA00023014"/>
    </source>
</evidence>
<dbReference type="SUPFAM" id="SSF54862">
    <property type="entry name" value="4Fe-4S ferredoxins"/>
    <property type="match status" value="1"/>
</dbReference>
<dbReference type="GO" id="GO:0046872">
    <property type="term" value="F:metal ion binding"/>
    <property type="evidence" value="ECO:0007669"/>
    <property type="project" value="UniProtKB-KW"/>
</dbReference>
<dbReference type="AlphaFoldDB" id="A0A4D4J616"/>
<keyword evidence="9" id="KW-0520">NAD</keyword>
<keyword evidence="15" id="KW-1185">Reference proteome</keyword>
<evidence type="ECO:0000256" key="3">
    <source>
        <dbReference type="ARBA" id="ARBA00022719"/>
    </source>
</evidence>
<keyword evidence="4" id="KW-0479">Metal-binding</keyword>
<keyword evidence="3" id="KW-0874">Quinone</keyword>
<evidence type="ECO:0000256" key="6">
    <source>
        <dbReference type="ARBA" id="ARBA00022967"/>
    </source>
</evidence>
<dbReference type="PANTHER" id="PTHR10849">
    <property type="entry name" value="NADH DEHYDROGENASE UBIQUINONE IRON-SULFUR PROTEIN 8, MITOCHONDRIAL"/>
    <property type="match status" value="1"/>
</dbReference>
<organism evidence="14 15">
    <name type="scientific">Gandjariella thermophila</name>
    <dbReference type="NCBI Taxonomy" id="1931992"/>
    <lineage>
        <taxon>Bacteria</taxon>
        <taxon>Bacillati</taxon>
        <taxon>Actinomycetota</taxon>
        <taxon>Actinomycetes</taxon>
        <taxon>Pseudonocardiales</taxon>
        <taxon>Pseudonocardiaceae</taxon>
        <taxon>Gandjariella</taxon>
    </lineage>
</organism>
<evidence type="ECO:0000256" key="10">
    <source>
        <dbReference type="ARBA" id="ARBA00023075"/>
    </source>
</evidence>
<proteinExistence type="predicted"/>
<evidence type="ECO:0000256" key="4">
    <source>
        <dbReference type="ARBA" id="ARBA00022723"/>
    </source>
</evidence>
<reference evidence="15" key="1">
    <citation type="submission" date="2019-04" db="EMBL/GenBank/DDBJ databases">
        <title>Draft genome sequence of Pseudonocardiaceae bacterium SL3-2-4.</title>
        <authorList>
            <person name="Ningsih F."/>
            <person name="Yokota A."/>
            <person name="Sakai Y."/>
            <person name="Nanatani K."/>
            <person name="Yabe S."/>
            <person name="Oetari A."/>
            <person name="Sjamsuridzal W."/>
        </authorList>
    </citation>
    <scope>NUCLEOTIDE SEQUENCE [LARGE SCALE GENOMIC DNA]</scope>
    <source>
        <strain evidence="15">SL3-2-4</strain>
    </source>
</reference>
<dbReference type="RefSeq" id="WP_137812563.1">
    <property type="nucleotide sequence ID" value="NZ_BJFL01000003.1"/>
</dbReference>
<protein>
    <recommendedName>
        <fullName evidence="13">4Fe-4S ferredoxin-type domain-containing protein</fullName>
    </recommendedName>
</protein>
<accession>A0A4D4J616</accession>
<dbReference type="InterPro" id="IPR017900">
    <property type="entry name" value="4Fe4S_Fe_S_CS"/>
</dbReference>
<evidence type="ECO:0000256" key="9">
    <source>
        <dbReference type="ARBA" id="ARBA00023027"/>
    </source>
</evidence>
<dbReference type="PANTHER" id="PTHR10849:SF24">
    <property type="entry name" value="NADH-QUINONE OXIDOREDUCTASE SUBUNIT I 2"/>
    <property type="match status" value="1"/>
</dbReference>
<dbReference type="InterPro" id="IPR017896">
    <property type="entry name" value="4Fe4S_Fe-S-bd"/>
</dbReference>
<evidence type="ECO:0000313" key="14">
    <source>
        <dbReference type="EMBL" id="GDY29393.1"/>
    </source>
</evidence>
<evidence type="ECO:0000259" key="13">
    <source>
        <dbReference type="PROSITE" id="PS51379"/>
    </source>
</evidence>
<evidence type="ECO:0000256" key="7">
    <source>
        <dbReference type="ARBA" id="ARBA00023004"/>
    </source>
</evidence>
<evidence type="ECO:0000256" key="12">
    <source>
        <dbReference type="SAM" id="MobiDB-lite"/>
    </source>
</evidence>
<keyword evidence="7" id="KW-0408">Iron</keyword>
<name>A0A4D4J616_9PSEU</name>
<dbReference type="GO" id="GO:0048038">
    <property type="term" value="F:quinone binding"/>
    <property type="evidence" value="ECO:0007669"/>
    <property type="project" value="UniProtKB-KW"/>
</dbReference>
<dbReference type="OrthoDB" id="9808559at2"/>
<evidence type="ECO:0000313" key="15">
    <source>
        <dbReference type="Proteomes" id="UP000298860"/>
    </source>
</evidence>
<feature type="domain" description="4Fe-4S ferredoxin-type" evidence="13">
    <location>
        <begin position="57"/>
        <end position="86"/>
    </location>
</feature>
<keyword evidence="6" id="KW-1278">Translocase</keyword>
<keyword evidence="2" id="KW-0004">4Fe-4S</keyword>
<feature type="region of interest" description="Disordered" evidence="12">
    <location>
        <begin position="111"/>
        <end position="166"/>
    </location>
</feature>
<feature type="compositionally biased region" description="Gly residues" evidence="12">
    <location>
        <begin position="134"/>
        <end position="148"/>
    </location>
</feature>
<dbReference type="InterPro" id="IPR010226">
    <property type="entry name" value="NADH_quinone_OxRdtase_chainI"/>
</dbReference>
<dbReference type="Proteomes" id="UP000298860">
    <property type="component" value="Unassembled WGS sequence"/>
</dbReference>
<dbReference type="PROSITE" id="PS00198">
    <property type="entry name" value="4FE4S_FER_1"/>
    <property type="match status" value="1"/>
</dbReference>
<dbReference type="EMBL" id="BJFL01000003">
    <property type="protein sequence ID" value="GDY29393.1"/>
    <property type="molecule type" value="Genomic_DNA"/>
</dbReference>
<keyword evidence="11" id="KW-0472">Membrane</keyword>
<evidence type="ECO:0000256" key="2">
    <source>
        <dbReference type="ARBA" id="ARBA00022485"/>
    </source>
</evidence>
<evidence type="ECO:0000256" key="11">
    <source>
        <dbReference type="ARBA" id="ARBA00023136"/>
    </source>
</evidence>
<gene>
    <name evidence="14" type="ORF">GTS_10260</name>
</gene>
<keyword evidence="10" id="KW-0830">Ubiquinone</keyword>
<keyword evidence="5" id="KW-0677">Repeat</keyword>
<dbReference type="GO" id="GO:0016020">
    <property type="term" value="C:membrane"/>
    <property type="evidence" value="ECO:0007669"/>
    <property type="project" value="InterPro"/>
</dbReference>